<comment type="caution">
    <text evidence="7">The sequence shown here is derived from an EMBL/GenBank/DDBJ whole genome shotgun (WGS) entry which is preliminary data.</text>
</comment>
<proteinExistence type="inferred from homology"/>
<organism evidence="7 8">
    <name type="scientific">Paenibacillus lemnae</name>
    <dbReference type="NCBI Taxonomy" id="1330551"/>
    <lineage>
        <taxon>Bacteria</taxon>
        <taxon>Bacillati</taxon>
        <taxon>Bacillota</taxon>
        <taxon>Bacilli</taxon>
        <taxon>Bacillales</taxon>
        <taxon>Paenibacillaceae</taxon>
        <taxon>Paenibacillus</taxon>
    </lineage>
</organism>
<keyword evidence="4 6" id="KW-0472">Membrane</keyword>
<dbReference type="NCBIfam" id="TIGR01593">
    <property type="entry name" value="holin_tox_secr"/>
    <property type="match status" value="1"/>
</dbReference>
<evidence type="ECO:0000256" key="1">
    <source>
        <dbReference type="ARBA" id="ARBA00004141"/>
    </source>
</evidence>
<evidence type="ECO:0000313" key="7">
    <source>
        <dbReference type="EMBL" id="NMO95683.1"/>
    </source>
</evidence>
<protein>
    <submittedName>
        <fullName evidence="7">Holin</fullName>
    </submittedName>
</protein>
<reference evidence="7 8" key="1">
    <citation type="submission" date="2020-04" db="EMBL/GenBank/DDBJ databases">
        <title>Paenibacillus algicola sp. nov., a novel marine bacterium producing alginate lyase.</title>
        <authorList>
            <person name="Huang H."/>
        </authorList>
    </citation>
    <scope>NUCLEOTIDE SEQUENCE [LARGE SCALE GENOMIC DNA]</scope>
    <source>
        <strain evidence="7 8">L7-75</strain>
    </source>
</reference>
<keyword evidence="3 6" id="KW-1133">Transmembrane helix</keyword>
<dbReference type="RefSeq" id="WP_169504459.1">
    <property type="nucleotide sequence ID" value="NZ_JABBPN010000005.1"/>
</dbReference>
<gene>
    <name evidence="7" type="ORF">HII30_07845</name>
</gene>
<dbReference type="EMBL" id="JABBPN010000005">
    <property type="protein sequence ID" value="NMO95683.1"/>
    <property type="molecule type" value="Genomic_DNA"/>
</dbReference>
<name>A0A848M757_PAELE</name>
<keyword evidence="2 6" id="KW-0812">Transmembrane</keyword>
<keyword evidence="8" id="KW-1185">Reference proteome</keyword>
<comment type="subcellular location">
    <subcellularLocation>
        <location evidence="1">Membrane</location>
        <topology evidence="1">Multi-pass membrane protein</topology>
    </subcellularLocation>
</comment>
<accession>A0A848M757</accession>
<dbReference type="AlphaFoldDB" id="A0A848M757"/>
<feature type="transmembrane region" description="Helical" evidence="6">
    <location>
        <begin position="63"/>
        <end position="80"/>
    </location>
</feature>
<evidence type="ECO:0000256" key="4">
    <source>
        <dbReference type="ARBA" id="ARBA00023136"/>
    </source>
</evidence>
<evidence type="ECO:0000256" key="5">
    <source>
        <dbReference type="ARBA" id="ARBA00023600"/>
    </source>
</evidence>
<dbReference type="InterPro" id="IPR006480">
    <property type="entry name" value="Phage_holin_4_1"/>
</dbReference>
<comment type="similarity">
    <text evidence="5">Belongs to the bacteriophage holin family. Cp-1 holin subfamily.</text>
</comment>
<dbReference type="Proteomes" id="UP000565468">
    <property type="component" value="Unassembled WGS sequence"/>
</dbReference>
<evidence type="ECO:0000256" key="2">
    <source>
        <dbReference type="ARBA" id="ARBA00022692"/>
    </source>
</evidence>
<sequence length="135" mass="15561">MIEFMETAYIWIEAAAQRSAEYLWGGWSLQLNLLLWMIIVSGLMGCGAEWMERNLKSRTMYILLARKATVFVMIAISHLMDKTWGEMSYFQNTVVFFYLANELLTIIDHAGRIGVPVPHALKNAVKLFHSKSRDE</sequence>
<evidence type="ECO:0000256" key="6">
    <source>
        <dbReference type="SAM" id="Phobius"/>
    </source>
</evidence>
<dbReference type="GO" id="GO:0016020">
    <property type="term" value="C:membrane"/>
    <property type="evidence" value="ECO:0007669"/>
    <property type="project" value="UniProtKB-SubCell"/>
</dbReference>
<evidence type="ECO:0000256" key="3">
    <source>
        <dbReference type="ARBA" id="ARBA00022989"/>
    </source>
</evidence>
<feature type="transmembrane region" description="Helical" evidence="6">
    <location>
        <begin position="33"/>
        <end position="51"/>
    </location>
</feature>
<dbReference type="Pfam" id="PF05105">
    <property type="entry name" value="Phage_holin_4_1"/>
    <property type="match status" value="1"/>
</dbReference>
<evidence type="ECO:0000313" key="8">
    <source>
        <dbReference type="Proteomes" id="UP000565468"/>
    </source>
</evidence>